<evidence type="ECO:0000256" key="8">
    <source>
        <dbReference type="ARBA" id="ARBA00023065"/>
    </source>
</evidence>
<evidence type="ECO:0000256" key="2">
    <source>
        <dbReference type="ARBA" id="ARBA00005417"/>
    </source>
</evidence>
<comment type="subunit">
    <text evidence="10">The complex is composed of two ATP-binding proteins (NikD and NikE), two transmembrane proteins (NikB and NikC) and a solute-binding protein (NikA).</text>
</comment>
<dbReference type="InterPro" id="IPR027417">
    <property type="entry name" value="P-loop_NTPase"/>
</dbReference>
<evidence type="ECO:0000256" key="7">
    <source>
        <dbReference type="ARBA" id="ARBA00022967"/>
    </source>
</evidence>
<keyword evidence="9" id="KW-0472">Membrane</keyword>
<comment type="catalytic activity">
    <reaction evidence="13">
        <text>Ni(2+)(out) + ATP + H2O = Ni(2+)(in) + ADP + phosphate + H(+)</text>
        <dbReference type="Rhea" id="RHEA:15557"/>
        <dbReference type="ChEBI" id="CHEBI:15377"/>
        <dbReference type="ChEBI" id="CHEBI:15378"/>
        <dbReference type="ChEBI" id="CHEBI:30616"/>
        <dbReference type="ChEBI" id="CHEBI:43474"/>
        <dbReference type="ChEBI" id="CHEBI:49786"/>
        <dbReference type="ChEBI" id="CHEBI:456216"/>
        <dbReference type="EC" id="7.2.2.11"/>
    </reaction>
    <physiologicalReaction direction="left-to-right" evidence="13">
        <dbReference type="Rhea" id="RHEA:15558"/>
    </physiologicalReaction>
</comment>
<dbReference type="EMBL" id="AP021879">
    <property type="protein sequence ID" value="BBO89608.1"/>
    <property type="molecule type" value="Genomic_DNA"/>
</dbReference>
<dbReference type="Gene3D" id="3.40.50.300">
    <property type="entry name" value="P-loop containing nucleotide triphosphate hydrolases"/>
    <property type="match status" value="1"/>
</dbReference>
<dbReference type="Pfam" id="PF00005">
    <property type="entry name" value="ABC_tran"/>
    <property type="match status" value="1"/>
</dbReference>
<evidence type="ECO:0000259" key="14">
    <source>
        <dbReference type="PROSITE" id="PS50893"/>
    </source>
</evidence>
<dbReference type="EC" id="7.2.2.11" evidence="11"/>
<evidence type="ECO:0000256" key="3">
    <source>
        <dbReference type="ARBA" id="ARBA00022448"/>
    </source>
</evidence>
<evidence type="ECO:0000256" key="5">
    <source>
        <dbReference type="ARBA" id="ARBA00022741"/>
    </source>
</evidence>
<keyword evidence="7" id="KW-1278">Translocase</keyword>
<evidence type="ECO:0000256" key="13">
    <source>
        <dbReference type="ARBA" id="ARBA00048610"/>
    </source>
</evidence>
<dbReference type="FunFam" id="3.40.50.300:FF:000016">
    <property type="entry name" value="Oligopeptide ABC transporter ATP-binding component"/>
    <property type="match status" value="1"/>
</dbReference>
<dbReference type="InterPro" id="IPR050388">
    <property type="entry name" value="ABC_Ni/Peptide_Import"/>
</dbReference>
<keyword evidence="6 15" id="KW-0067">ATP-binding</keyword>
<dbReference type="GO" id="GO:0016887">
    <property type="term" value="F:ATP hydrolysis activity"/>
    <property type="evidence" value="ECO:0007669"/>
    <property type="project" value="InterPro"/>
</dbReference>
<accession>A0A5K8AAU9</accession>
<keyword evidence="5" id="KW-0547">Nucleotide-binding</keyword>
<evidence type="ECO:0000313" key="15">
    <source>
        <dbReference type="EMBL" id="BBO89608.1"/>
    </source>
</evidence>
<keyword evidence="3" id="KW-0813">Transport</keyword>
<evidence type="ECO:0000256" key="1">
    <source>
        <dbReference type="ARBA" id="ARBA00004417"/>
    </source>
</evidence>
<dbReference type="AlphaFoldDB" id="A0A5K8AAU9"/>
<evidence type="ECO:0000256" key="9">
    <source>
        <dbReference type="ARBA" id="ARBA00023136"/>
    </source>
</evidence>
<evidence type="ECO:0000256" key="10">
    <source>
        <dbReference type="ARBA" id="ARBA00038669"/>
    </source>
</evidence>
<evidence type="ECO:0000313" key="16">
    <source>
        <dbReference type="Proteomes" id="UP000422108"/>
    </source>
</evidence>
<dbReference type="GO" id="GO:0005524">
    <property type="term" value="F:ATP binding"/>
    <property type="evidence" value="ECO:0007669"/>
    <property type="project" value="UniProtKB-KW"/>
</dbReference>
<dbReference type="GO" id="GO:0015833">
    <property type="term" value="P:peptide transport"/>
    <property type="evidence" value="ECO:0007669"/>
    <property type="project" value="InterPro"/>
</dbReference>
<comment type="similarity">
    <text evidence="2">Belongs to the ABC transporter superfamily.</text>
</comment>
<evidence type="ECO:0000256" key="6">
    <source>
        <dbReference type="ARBA" id="ARBA00022840"/>
    </source>
</evidence>
<dbReference type="NCBIfam" id="TIGR01727">
    <property type="entry name" value="oligo_HPY"/>
    <property type="match status" value="1"/>
</dbReference>
<comment type="subcellular location">
    <subcellularLocation>
        <location evidence="1">Cell inner membrane</location>
        <topology evidence="1">Peripheral membrane protein</topology>
    </subcellularLocation>
</comment>
<dbReference type="SUPFAM" id="SSF52540">
    <property type="entry name" value="P-loop containing nucleoside triphosphate hydrolases"/>
    <property type="match status" value="1"/>
</dbReference>
<evidence type="ECO:0000256" key="4">
    <source>
        <dbReference type="ARBA" id="ARBA00022475"/>
    </source>
</evidence>
<dbReference type="InterPro" id="IPR003593">
    <property type="entry name" value="AAA+_ATPase"/>
</dbReference>
<keyword evidence="4" id="KW-1003">Cell membrane</keyword>
<organism evidence="15 16">
    <name type="scientific">Desulfosarcina ovata subsp. ovata</name>
    <dbReference type="NCBI Taxonomy" id="2752305"/>
    <lineage>
        <taxon>Bacteria</taxon>
        <taxon>Pseudomonadati</taxon>
        <taxon>Thermodesulfobacteriota</taxon>
        <taxon>Desulfobacteria</taxon>
        <taxon>Desulfobacterales</taxon>
        <taxon>Desulfosarcinaceae</taxon>
        <taxon>Desulfosarcina</taxon>
    </lineage>
</organism>
<dbReference type="GO" id="GO:0005886">
    <property type="term" value="C:plasma membrane"/>
    <property type="evidence" value="ECO:0007669"/>
    <property type="project" value="UniProtKB-SubCell"/>
</dbReference>
<protein>
    <recommendedName>
        <fullName evidence="12">Nickel import system ATP-binding protein NikD</fullName>
        <ecNumber evidence="11">7.2.2.11</ecNumber>
    </recommendedName>
</protein>
<sequence length="307" mass="33781">MVIFCDINNLNVSLPTASGVVQASRDVSLTIGKGEAHCIAGESGCGKTIVALAIMRLLPKNAITRGKIIFNGTNLFHLSEKEMRDIRGNHIAMVFEQPQSCFNPVYTVGDQLSEAVRIHERCSSSAAREKAITLMTQVNIPDPRKRYDQYPHEYSGGMVQRAMIAMAMALKPALLIADEPTTALDVTTRSHVVSLIKTFVAEFNTALLLITHDLGLAFQLCENISIMYAGRIVESGQIEDIQKMPQHPYTQALMHAFSNDASAPIGGMAPELTKLPTGCPFHPRCKNRMRICHEVEPQVKNGVRCHL</sequence>
<dbReference type="GO" id="GO:0015413">
    <property type="term" value="F:ABC-type nickel transporter activity"/>
    <property type="evidence" value="ECO:0007669"/>
    <property type="project" value="UniProtKB-EC"/>
</dbReference>
<feature type="domain" description="ABC transporter" evidence="14">
    <location>
        <begin position="7"/>
        <end position="254"/>
    </location>
</feature>
<keyword evidence="8" id="KW-0406">Ion transport</keyword>
<dbReference type="SMART" id="SM00382">
    <property type="entry name" value="AAA"/>
    <property type="match status" value="1"/>
</dbReference>
<name>A0A5K8AAU9_9BACT</name>
<evidence type="ECO:0000256" key="11">
    <source>
        <dbReference type="ARBA" id="ARBA00039098"/>
    </source>
</evidence>
<reference evidence="15 16" key="1">
    <citation type="submission" date="2019-11" db="EMBL/GenBank/DDBJ databases">
        <title>Comparative genomics of hydrocarbon-degrading Desulfosarcina strains.</title>
        <authorList>
            <person name="Watanabe M."/>
            <person name="Kojima H."/>
            <person name="Fukui M."/>
        </authorList>
    </citation>
    <scope>NUCLEOTIDE SEQUENCE [LARGE SCALE GENOMIC DNA]</scope>
    <source>
        <strain evidence="16">oXyS1</strain>
    </source>
</reference>
<dbReference type="InterPro" id="IPR013563">
    <property type="entry name" value="Oligopep_ABC_C"/>
</dbReference>
<evidence type="ECO:0000256" key="12">
    <source>
        <dbReference type="ARBA" id="ARBA00044143"/>
    </source>
</evidence>
<dbReference type="PANTHER" id="PTHR43297:SF13">
    <property type="entry name" value="NICKEL ABC TRANSPORTER, ATP-BINDING PROTEIN"/>
    <property type="match status" value="1"/>
</dbReference>
<proteinExistence type="inferred from homology"/>
<gene>
    <name evidence="15" type="ORF">DSCOOX_27880</name>
</gene>
<dbReference type="PANTHER" id="PTHR43297">
    <property type="entry name" value="OLIGOPEPTIDE TRANSPORT ATP-BINDING PROTEIN APPD"/>
    <property type="match status" value="1"/>
</dbReference>
<dbReference type="Proteomes" id="UP000422108">
    <property type="component" value="Chromosome"/>
</dbReference>
<dbReference type="PROSITE" id="PS50893">
    <property type="entry name" value="ABC_TRANSPORTER_2"/>
    <property type="match status" value="1"/>
</dbReference>
<dbReference type="CDD" id="cd03257">
    <property type="entry name" value="ABC_NikE_OppD_transporters"/>
    <property type="match status" value="1"/>
</dbReference>
<dbReference type="InterPro" id="IPR003439">
    <property type="entry name" value="ABC_transporter-like_ATP-bd"/>
</dbReference>
<keyword evidence="16" id="KW-1185">Reference proteome</keyword>
<dbReference type="Pfam" id="PF08352">
    <property type="entry name" value="oligo_HPY"/>
    <property type="match status" value="1"/>
</dbReference>